<dbReference type="EMBL" id="CP040749">
    <property type="protein sequence ID" value="QCX40914.1"/>
    <property type="molecule type" value="Genomic_DNA"/>
</dbReference>
<evidence type="ECO:0000313" key="2">
    <source>
        <dbReference type="EMBL" id="QCX40914.1"/>
    </source>
</evidence>
<dbReference type="KEGG" id="fbe:FF125_21600"/>
<evidence type="ECO:0000313" key="3">
    <source>
        <dbReference type="Proteomes" id="UP000306229"/>
    </source>
</evidence>
<evidence type="ECO:0000259" key="1">
    <source>
        <dbReference type="Pfam" id="PF14129"/>
    </source>
</evidence>
<dbReference type="OrthoDB" id="1525222at2"/>
<organism evidence="2 3">
    <name type="scientific">Aureibaculum algae</name>
    <dbReference type="NCBI Taxonomy" id="2584122"/>
    <lineage>
        <taxon>Bacteria</taxon>
        <taxon>Pseudomonadati</taxon>
        <taxon>Bacteroidota</taxon>
        <taxon>Flavobacteriia</taxon>
        <taxon>Flavobacteriales</taxon>
        <taxon>Flavobacteriaceae</taxon>
        <taxon>Aureibaculum</taxon>
    </lineage>
</organism>
<dbReference type="Proteomes" id="UP000306229">
    <property type="component" value="Chromosome"/>
</dbReference>
<dbReference type="Pfam" id="PF14129">
    <property type="entry name" value="DUF4296"/>
    <property type="match status" value="1"/>
</dbReference>
<proteinExistence type="predicted"/>
<dbReference type="AlphaFoldDB" id="A0A5B7TZT0"/>
<dbReference type="RefSeq" id="WP_138952265.1">
    <property type="nucleotide sequence ID" value="NZ_CP040749.1"/>
</dbReference>
<dbReference type="InterPro" id="IPR025381">
    <property type="entry name" value="DUF4296"/>
</dbReference>
<reference evidence="2 3" key="1">
    <citation type="submission" date="2019-05" db="EMBL/GenBank/DDBJ databases">
        <title>Algicella ahnfeltiae gen. nov., sp. nov., a novel marine bacterium of the family Flavobacteriaceae isolated from a red alga.</title>
        <authorList>
            <person name="Nedashkovskaya O.I."/>
            <person name="Kukhlevskiy A.D."/>
            <person name="Kim S.-G."/>
            <person name="Zhukova N.V."/>
            <person name="Mikhailov V.V."/>
        </authorList>
    </citation>
    <scope>NUCLEOTIDE SEQUENCE [LARGE SCALE GENOMIC DNA]</scope>
    <source>
        <strain evidence="2 3">10Alg115</strain>
    </source>
</reference>
<protein>
    <submittedName>
        <fullName evidence="2">DUF4296 domain-containing protein</fullName>
    </submittedName>
</protein>
<sequence>MKKLVYPLLAFLFIVSCTSKTIYKKPDNLIERDQMIKIWTDIYIARGARSVQTIDKKNNINYLPLVFEKYKIDSIQFSESNLYYTSKIDDYQKIFEDVKRRLDENREIYQPKTKMDSIINETIEVVK</sequence>
<keyword evidence="3" id="KW-1185">Reference proteome</keyword>
<dbReference type="PROSITE" id="PS51257">
    <property type="entry name" value="PROKAR_LIPOPROTEIN"/>
    <property type="match status" value="1"/>
</dbReference>
<gene>
    <name evidence="2" type="ORF">FF125_21600</name>
</gene>
<accession>A0A5B7TZT0</accession>
<feature type="domain" description="DUF4296" evidence="1">
    <location>
        <begin position="26"/>
        <end position="106"/>
    </location>
</feature>
<name>A0A5B7TZT0_9FLAO</name>